<dbReference type="AlphaFoldDB" id="A0A4Y8QAT2"/>
<feature type="transmembrane region" description="Helical" evidence="24">
    <location>
        <begin position="51"/>
        <end position="69"/>
    </location>
</feature>
<keyword evidence="11 24" id="KW-0812">Transmembrane</keyword>
<protein>
    <recommendedName>
        <fullName evidence="7">Phosphatidate cytidylyltransferase</fullName>
        <ecNumber evidence="6">2.7.7.41</ecNumber>
    </recommendedName>
    <alternativeName>
        <fullName evidence="20">CDP-DAG synthase</fullName>
    </alternativeName>
    <alternativeName>
        <fullName evidence="22">CDP-DG synthase</fullName>
    </alternativeName>
    <alternativeName>
        <fullName evidence="18">CDP-diacylglycerol synthase</fullName>
    </alternativeName>
    <alternativeName>
        <fullName evidence="21">CDP-diglyceride pyrophosphorylase</fullName>
    </alternativeName>
    <alternativeName>
        <fullName evidence="23">CDP-diglyceride synthase</fullName>
    </alternativeName>
    <alternativeName>
        <fullName evidence="19">CTP:phosphatidate cytidylyltransferase</fullName>
    </alternativeName>
</protein>
<evidence type="ECO:0000256" key="16">
    <source>
        <dbReference type="ARBA" id="ARBA00023209"/>
    </source>
</evidence>
<reference evidence="25 26" key="1">
    <citation type="submission" date="2017-03" db="EMBL/GenBank/DDBJ databases">
        <title>Isolation of Levoglucosan Utilizing Bacteria.</title>
        <authorList>
            <person name="Arya A.S."/>
        </authorList>
    </citation>
    <scope>NUCLEOTIDE SEQUENCE [LARGE SCALE GENOMIC DNA]</scope>
    <source>
        <strain evidence="25 26">MEC069</strain>
    </source>
</reference>
<organism evidence="25 26">
    <name type="scientific">Paenibacillus athensensis</name>
    <dbReference type="NCBI Taxonomy" id="1967502"/>
    <lineage>
        <taxon>Bacteria</taxon>
        <taxon>Bacillati</taxon>
        <taxon>Bacillota</taxon>
        <taxon>Bacilli</taxon>
        <taxon>Bacillales</taxon>
        <taxon>Paenibacillaceae</taxon>
        <taxon>Paenibacillus</taxon>
    </lineage>
</organism>
<feature type="transmembrane region" description="Helical" evidence="24">
    <location>
        <begin position="81"/>
        <end position="98"/>
    </location>
</feature>
<keyword evidence="8" id="KW-1003">Cell membrane</keyword>
<evidence type="ECO:0000256" key="23">
    <source>
        <dbReference type="ARBA" id="ARBA00033406"/>
    </source>
</evidence>
<dbReference type="GO" id="GO:0016024">
    <property type="term" value="P:CDP-diacylglycerol biosynthetic process"/>
    <property type="evidence" value="ECO:0007669"/>
    <property type="project" value="TreeGrafter"/>
</dbReference>
<comment type="caution">
    <text evidence="25">The sequence shown here is derived from an EMBL/GenBank/DDBJ whole genome shotgun (WGS) entry which is preliminary data.</text>
</comment>
<keyword evidence="9" id="KW-0444">Lipid biosynthesis</keyword>
<evidence type="ECO:0000256" key="18">
    <source>
        <dbReference type="ARBA" id="ARBA00029893"/>
    </source>
</evidence>
<evidence type="ECO:0000256" key="19">
    <source>
        <dbReference type="ARBA" id="ARBA00031825"/>
    </source>
</evidence>
<evidence type="ECO:0000256" key="9">
    <source>
        <dbReference type="ARBA" id="ARBA00022516"/>
    </source>
</evidence>
<keyword evidence="16" id="KW-0594">Phospholipid biosynthesis</keyword>
<feature type="transmembrane region" description="Helical" evidence="24">
    <location>
        <begin position="136"/>
        <end position="155"/>
    </location>
</feature>
<sequence>MKQRIVTGVIAGIVFLTLLILGGYSYAALIVLLAIVGYGEYVRMNGYSAHKITAAIGLVATLLLAVPWSSFGIPLLEKLDTAALIWIAMLALLFITVASKNAVTIDKAAVLLLGIVYMGFGFHYMIETRLPEHGLFWTMLVFVCIWATDSGAYFVGSLIGKHPLWPQISPKKSIEGALGGIVISVVAACVFAWSQPELLTFGRAVGFGVLIGIVGQIGDLIQSAYKRVKGIKDTGAILPGHGGVLDRVDSWLIVFPFLHVFGLLS</sequence>
<dbReference type="PANTHER" id="PTHR46382:SF1">
    <property type="entry name" value="PHOSPHATIDATE CYTIDYLYLTRANSFERASE"/>
    <property type="match status" value="1"/>
</dbReference>
<dbReference type="GO" id="GO:0005886">
    <property type="term" value="C:plasma membrane"/>
    <property type="evidence" value="ECO:0007669"/>
    <property type="project" value="UniProtKB-SubCell"/>
</dbReference>
<dbReference type="OrthoDB" id="9799199at2"/>
<dbReference type="Proteomes" id="UP000298246">
    <property type="component" value="Unassembled WGS sequence"/>
</dbReference>
<keyword evidence="10 25" id="KW-0808">Transferase</keyword>
<comment type="subcellular location">
    <subcellularLocation>
        <location evidence="2">Cell membrane</location>
        <topology evidence="2">Multi-pass membrane protein</topology>
    </subcellularLocation>
</comment>
<evidence type="ECO:0000256" key="10">
    <source>
        <dbReference type="ARBA" id="ARBA00022679"/>
    </source>
</evidence>
<name>A0A4Y8QAT2_9BACL</name>
<evidence type="ECO:0000256" key="11">
    <source>
        <dbReference type="ARBA" id="ARBA00022692"/>
    </source>
</evidence>
<evidence type="ECO:0000256" key="24">
    <source>
        <dbReference type="SAM" id="Phobius"/>
    </source>
</evidence>
<dbReference type="EMBL" id="MYFO01000001">
    <property type="protein sequence ID" value="TFE91708.1"/>
    <property type="molecule type" value="Genomic_DNA"/>
</dbReference>
<evidence type="ECO:0000256" key="6">
    <source>
        <dbReference type="ARBA" id="ARBA00012487"/>
    </source>
</evidence>
<evidence type="ECO:0000313" key="25">
    <source>
        <dbReference type="EMBL" id="TFE91708.1"/>
    </source>
</evidence>
<evidence type="ECO:0000256" key="22">
    <source>
        <dbReference type="ARBA" id="ARBA00032743"/>
    </source>
</evidence>
<proteinExistence type="inferred from homology"/>
<feature type="transmembrane region" description="Helical" evidence="24">
    <location>
        <begin position="6"/>
        <end position="39"/>
    </location>
</feature>
<evidence type="ECO:0000256" key="14">
    <source>
        <dbReference type="ARBA" id="ARBA00023098"/>
    </source>
</evidence>
<gene>
    <name evidence="25" type="ORF">B5M42_00265</name>
</gene>
<evidence type="ECO:0000256" key="17">
    <source>
        <dbReference type="ARBA" id="ARBA00023264"/>
    </source>
</evidence>
<keyword evidence="12 25" id="KW-0548">Nucleotidyltransferase</keyword>
<evidence type="ECO:0000256" key="7">
    <source>
        <dbReference type="ARBA" id="ARBA00019373"/>
    </source>
</evidence>
<evidence type="ECO:0000256" key="20">
    <source>
        <dbReference type="ARBA" id="ARBA00032253"/>
    </source>
</evidence>
<keyword evidence="15 24" id="KW-0472">Membrane</keyword>
<evidence type="ECO:0000256" key="2">
    <source>
        <dbReference type="ARBA" id="ARBA00004651"/>
    </source>
</evidence>
<evidence type="ECO:0000256" key="12">
    <source>
        <dbReference type="ARBA" id="ARBA00022695"/>
    </source>
</evidence>
<keyword evidence="13 24" id="KW-1133">Transmembrane helix</keyword>
<evidence type="ECO:0000256" key="15">
    <source>
        <dbReference type="ARBA" id="ARBA00023136"/>
    </source>
</evidence>
<evidence type="ECO:0000256" key="13">
    <source>
        <dbReference type="ARBA" id="ARBA00022989"/>
    </source>
</evidence>
<feature type="transmembrane region" description="Helical" evidence="24">
    <location>
        <begin position="176"/>
        <end position="194"/>
    </location>
</feature>
<feature type="transmembrane region" description="Helical" evidence="24">
    <location>
        <begin position="105"/>
        <end position="124"/>
    </location>
</feature>
<keyword evidence="17" id="KW-1208">Phospholipid metabolism</keyword>
<comment type="catalytic activity">
    <reaction evidence="1">
        <text>a 1,2-diacyl-sn-glycero-3-phosphate + CTP + H(+) = a CDP-1,2-diacyl-sn-glycerol + diphosphate</text>
        <dbReference type="Rhea" id="RHEA:16229"/>
        <dbReference type="ChEBI" id="CHEBI:15378"/>
        <dbReference type="ChEBI" id="CHEBI:33019"/>
        <dbReference type="ChEBI" id="CHEBI:37563"/>
        <dbReference type="ChEBI" id="CHEBI:58332"/>
        <dbReference type="ChEBI" id="CHEBI:58608"/>
        <dbReference type="EC" id="2.7.7.41"/>
    </reaction>
</comment>
<evidence type="ECO:0000256" key="3">
    <source>
        <dbReference type="ARBA" id="ARBA00005119"/>
    </source>
</evidence>
<dbReference type="PANTHER" id="PTHR46382">
    <property type="entry name" value="PHOSPHATIDATE CYTIDYLYLTRANSFERASE"/>
    <property type="match status" value="1"/>
</dbReference>
<evidence type="ECO:0000256" key="8">
    <source>
        <dbReference type="ARBA" id="ARBA00022475"/>
    </source>
</evidence>
<keyword evidence="26" id="KW-1185">Reference proteome</keyword>
<accession>A0A4Y8QAT2</accession>
<dbReference type="EC" id="2.7.7.41" evidence="6"/>
<keyword evidence="14" id="KW-0443">Lipid metabolism</keyword>
<feature type="transmembrane region" description="Helical" evidence="24">
    <location>
        <begin position="200"/>
        <end position="221"/>
    </location>
</feature>
<dbReference type="RefSeq" id="WP_134748483.1">
    <property type="nucleotide sequence ID" value="NZ_MYFO02000001.1"/>
</dbReference>
<comment type="pathway">
    <text evidence="3">Phospholipid metabolism; CDP-diacylglycerol biosynthesis; CDP-diacylglycerol from sn-glycerol 3-phosphate: step 3/3.</text>
</comment>
<comment type="similarity">
    <text evidence="5">Belongs to the CDS family.</text>
</comment>
<evidence type="ECO:0000256" key="21">
    <source>
        <dbReference type="ARBA" id="ARBA00032396"/>
    </source>
</evidence>
<evidence type="ECO:0000313" key="26">
    <source>
        <dbReference type="Proteomes" id="UP000298246"/>
    </source>
</evidence>
<dbReference type="GO" id="GO:0004605">
    <property type="term" value="F:phosphatidate cytidylyltransferase activity"/>
    <property type="evidence" value="ECO:0007669"/>
    <property type="project" value="UniProtKB-EC"/>
</dbReference>
<comment type="pathway">
    <text evidence="4">Lipid metabolism.</text>
</comment>
<evidence type="ECO:0000256" key="4">
    <source>
        <dbReference type="ARBA" id="ARBA00005189"/>
    </source>
</evidence>
<evidence type="ECO:0000256" key="5">
    <source>
        <dbReference type="ARBA" id="ARBA00010185"/>
    </source>
</evidence>
<evidence type="ECO:0000256" key="1">
    <source>
        <dbReference type="ARBA" id="ARBA00001698"/>
    </source>
</evidence>
<dbReference type="Pfam" id="PF01148">
    <property type="entry name" value="CTP_transf_1"/>
    <property type="match status" value="1"/>
</dbReference>